<feature type="domain" description="Creatinase N-terminal" evidence="5">
    <location>
        <begin position="12"/>
        <end position="132"/>
    </location>
</feature>
<dbReference type="Pfam" id="PF01321">
    <property type="entry name" value="Creatinase_N"/>
    <property type="match status" value="1"/>
</dbReference>
<dbReference type="AlphaFoldDB" id="A0A7U3UZJ1"/>
<dbReference type="InterPro" id="IPR000587">
    <property type="entry name" value="Creatinase_N"/>
</dbReference>
<evidence type="ECO:0000256" key="1">
    <source>
        <dbReference type="ARBA" id="ARBA00022723"/>
    </source>
</evidence>
<dbReference type="InterPro" id="IPR001131">
    <property type="entry name" value="Peptidase_M24B_aminopep-P_CS"/>
</dbReference>
<dbReference type="Gene3D" id="3.90.230.10">
    <property type="entry name" value="Creatinase/methionine aminopeptidase superfamily"/>
    <property type="match status" value="1"/>
</dbReference>
<accession>A0A7U3UZJ1</accession>
<dbReference type="PROSITE" id="PS00491">
    <property type="entry name" value="PROLINE_PEPTIDASE"/>
    <property type="match status" value="1"/>
</dbReference>
<dbReference type="SUPFAM" id="SSF53092">
    <property type="entry name" value="Creatinase/prolidase N-terminal domain"/>
    <property type="match status" value="1"/>
</dbReference>
<dbReference type="Gene3D" id="3.40.350.10">
    <property type="entry name" value="Creatinase/prolidase N-terminal domain"/>
    <property type="match status" value="1"/>
</dbReference>
<feature type="domain" description="Peptidase M24" evidence="4">
    <location>
        <begin position="150"/>
        <end position="350"/>
    </location>
</feature>
<proteinExistence type="inferred from homology"/>
<dbReference type="InterPro" id="IPR000994">
    <property type="entry name" value="Pept_M24"/>
</dbReference>
<comment type="similarity">
    <text evidence="3">Belongs to the peptidase M24B family.</text>
</comment>
<evidence type="ECO:0000313" key="6">
    <source>
        <dbReference type="EMBL" id="BBB01477.1"/>
    </source>
</evidence>
<dbReference type="GO" id="GO:0046872">
    <property type="term" value="F:metal ion binding"/>
    <property type="evidence" value="ECO:0007669"/>
    <property type="project" value="UniProtKB-KW"/>
</dbReference>
<evidence type="ECO:0000259" key="4">
    <source>
        <dbReference type="Pfam" id="PF00557"/>
    </source>
</evidence>
<name>A0A7U3UZJ1_9ACTN</name>
<protein>
    <submittedName>
        <fullName evidence="6">Putative peptidase</fullName>
    </submittedName>
</protein>
<dbReference type="SUPFAM" id="SSF55920">
    <property type="entry name" value="Creatinase/aminopeptidase"/>
    <property type="match status" value="1"/>
</dbReference>
<organism evidence="6 7">
    <name type="scientific">Actinacidiphila reveromycinica</name>
    <dbReference type="NCBI Taxonomy" id="659352"/>
    <lineage>
        <taxon>Bacteria</taxon>
        <taxon>Bacillati</taxon>
        <taxon>Actinomycetota</taxon>
        <taxon>Actinomycetes</taxon>
        <taxon>Kitasatosporales</taxon>
        <taxon>Streptomycetaceae</taxon>
        <taxon>Actinacidiphila</taxon>
    </lineage>
</organism>
<dbReference type="InterPro" id="IPR036005">
    <property type="entry name" value="Creatinase/aminopeptidase-like"/>
</dbReference>
<evidence type="ECO:0000259" key="5">
    <source>
        <dbReference type="Pfam" id="PF01321"/>
    </source>
</evidence>
<dbReference type="PANTHER" id="PTHR46112:SF3">
    <property type="entry name" value="AMINOPEPTIDASE YPDF"/>
    <property type="match status" value="1"/>
</dbReference>
<dbReference type="GO" id="GO:0016787">
    <property type="term" value="F:hydrolase activity"/>
    <property type="evidence" value="ECO:0007669"/>
    <property type="project" value="UniProtKB-KW"/>
</dbReference>
<evidence type="ECO:0000256" key="3">
    <source>
        <dbReference type="RuleBase" id="RU000590"/>
    </source>
</evidence>
<keyword evidence="1 3" id="KW-0479">Metal-binding</keyword>
<dbReference type="Proteomes" id="UP000595703">
    <property type="component" value="Chromosome"/>
</dbReference>
<evidence type="ECO:0000256" key="2">
    <source>
        <dbReference type="ARBA" id="ARBA00022801"/>
    </source>
</evidence>
<reference evidence="6 7" key="3">
    <citation type="journal article" date="2011" name="Nat. Chem. Biol.">
        <title>Reveromycin A biosynthesis uses RevG and RevJ for stereospecific spiroacetal formation.</title>
        <authorList>
            <person name="Takahashi S."/>
            <person name="Toyoda A."/>
            <person name="Sekiyama Y."/>
            <person name="Takagi H."/>
            <person name="Nogawa T."/>
            <person name="Uramoto M."/>
            <person name="Suzuki R."/>
            <person name="Koshino H."/>
            <person name="Kumano T."/>
            <person name="Panthee S."/>
            <person name="Dairi T."/>
            <person name="Ishikawa J."/>
            <person name="Ikeda H."/>
            <person name="Sakaki Y."/>
            <person name="Osada H."/>
        </authorList>
    </citation>
    <scope>NUCLEOTIDE SEQUENCE [LARGE SCALE GENOMIC DNA]</scope>
    <source>
        <strain evidence="6 7">SN-593</strain>
    </source>
</reference>
<sequence length="368" mass="38839">MSTPPRARPSARLHALQSALRSEGVDAALVGAGADLLYFTGLDLPLTRRLVLLTVPARGEPVLVLPHFEAAGADVAGVRLRRVADGEDAMASVLDILPVGPESVLAAAADLPAHVLLEIDRRARVGRWRDAEEFTGPIRLVKDSHEVAALAEAALLADTSIREALATGVAGHSEREIARRVGRRLRANGFDAASVTTLVAAAAHAADLRHRMSDEPIGAGLPVLVDLTARHRGYYADVTRTVHTGVPDGDVGAAFRCVQRVLDASLALIRPGTAASEVERGARETFAAEGLGSHVKHRIGHGIGLELHEGPHLDAGSDTILAEGMAFSLQPGIYVDGRFGIRTEAVVVVTRTGCRLLNEVAAEPWTVT</sequence>
<dbReference type="InterPro" id="IPR029149">
    <property type="entry name" value="Creatin/AminoP/Spt16_N"/>
</dbReference>
<reference evidence="6 7" key="1">
    <citation type="journal article" date="2010" name="J. Bacteriol.">
        <title>Biochemical characterization of a novel indole prenyltransferase from Streptomyces sp. SN-593.</title>
        <authorList>
            <person name="Takahashi S."/>
            <person name="Takagi H."/>
            <person name="Toyoda A."/>
            <person name="Uramoto M."/>
            <person name="Nogawa T."/>
            <person name="Ueki M."/>
            <person name="Sakaki Y."/>
            <person name="Osada H."/>
        </authorList>
    </citation>
    <scope>NUCLEOTIDE SEQUENCE [LARGE SCALE GENOMIC DNA]</scope>
    <source>
        <strain evidence="6 7">SN-593</strain>
    </source>
</reference>
<dbReference type="KEGG" id="arev:RVR_8911"/>
<reference evidence="6 7" key="4">
    <citation type="journal article" date="2020" name="Sci. Rep.">
        <title>beta-carboline chemical signals induce reveromycin production through a LuxR family regulator in Streptomyces sp. SN-593.</title>
        <authorList>
            <person name="Panthee S."/>
            <person name="Kito N."/>
            <person name="Hayashi T."/>
            <person name="Shimizu T."/>
            <person name="Ishikawa J."/>
            <person name="Hamamoto H."/>
            <person name="Osada H."/>
            <person name="Takahashi S."/>
        </authorList>
    </citation>
    <scope>NUCLEOTIDE SEQUENCE [LARGE SCALE GENOMIC DNA]</scope>
    <source>
        <strain evidence="6 7">SN-593</strain>
    </source>
</reference>
<dbReference type="PANTHER" id="PTHR46112">
    <property type="entry name" value="AMINOPEPTIDASE"/>
    <property type="match status" value="1"/>
</dbReference>
<dbReference type="RefSeq" id="WP_202237363.1">
    <property type="nucleotide sequence ID" value="NZ_AP018365.1"/>
</dbReference>
<dbReference type="Pfam" id="PF00557">
    <property type="entry name" value="Peptidase_M24"/>
    <property type="match status" value="1"/>
</dbReference>
<keyword evidence="7" id="KW-1185">Reference proteome</keyword>
<dbReference type="InterPro" id="IPR050659">
    <property type="entry name" value="Peptidase_M24B"/>
</dbReference>
<reference evidence="6 7" key="2">
    <citation type="journal article" date="2011" name="J. Antibiot.">
        <title>Furaquinocins I and J: novel polyketide isoprenoid hybrid compounds from Streptomyces reveromyceticus SN-593.</title>
        <authorList>
            <person name="Panthee S."/>
            <person name="Takahashi S."/>
            <person name="Takagi H."/>
            <person name="Nogawa T."/>
            <person name="Oowada E."/>
            <person name="Uramoto M."/>
            <person name="Osada H."/>
        </authorList>
    </citation>
    <scope>NUCLEOTIDE SEQUENCE [LARGE SCALE GENOMIC DNA]</scope>
    <source>
        <strain evidence="6 7">SN-593</strain>
    </source>
</reference>
<evidence type="ECO:0000313" key="7">
    <source>
        <dbReference type="Proteomes" id="UP000595703"/>
    </source>
</evidence>
<gene>
    <name evidence="6" type="ORF">RVR_8911</name>
</gene>
<keyword evidence="2" id="KW-0378">Hydrolase</keyword>
<dbReference type="EMBL" id="AP018365">
    <property type="protein sequence ID" value="BBB01477.1"/>
    <property type="molecule type" value="Genomic_DNA"/>
</dbReference>